<dbReference type="Gene3D" id="2.40.170.20">
    <property type="entry name" value="TonB-dependent receptor, beta-barrel domain"/>
    <property type="match status" value="1"/>
</dbReference>
<dbReference type="Pfam" id="PF00593">
    <property type="entry name" value="TonB_dep_Rec_b-barrel"/>
    <property type="match status" value="1"/>
</dbReference>
<dbReference type="InterPro" id="IPR010104">
    <property type="entry name" value="TonB_rcpt_bac"/>
</dbReference>
<dbReference type="Gene3D" id="2.170.130.10">
    <property type="entry name" value="TonB-dependent receptor, plug domain"/>
    <property type="match status" value="1"/>
</dbReference>
<dbReference type="AlphaFoldDB" id="A0A2W5B2V8"/>
<evidence type="ECO:0000259" key="7">
    <source>
        <dbReference type="Pfam" id="PF07715"/>
    </source>
</evidence>
<dbReference type="PANTHER" id="PTHR40980">
    <property type="entry name" value="PLUG DOMAIN-CONTAINING PROTEIN"/>
    <property type="match status" value="1"/>
</dbReference>
<dbReference type="InterPro" id="IPR012910">
    <property type="entry name" value="Plug_dom"/>
</dbReference>
<evidence type="ECO:0000313" key="8">
    <source>
        <dbReference type="EMBL" id="PZO77271.1"/>
    </source>
</evidence>
<feature type="chain" id="PRO_5015844308" evidence="5">
    <location>
        <begin position="33"/>
        <end position="1002"/>
    </location>
</feature>
<keyword evidence="8" id="KW-0675">Receptor</keyword>
<evidence type="ECO:0000256" key="2">
    <source>
        <dbReference type="ARBA" id="ARBA00023136"/>
    </source>
</evidence>
<accession>A0A2W5B2V8</accession>
<name>A0A2W5B2V8_9SPHN</name>
<dbReference type="InterPro" id="IPR036942">
    <property type="entry name" value="Beta-barrel_TonB_sf"/>
</dbReference>
<comment type="similarity">
    <text evidence="4">Belongs to the TonB-dependent receptor family.</text>
</comment>
<comment type="caution">
    <text evidence="8">The sequence shown here is derived from an EMBL/GenBank/DDBJ whole genome shotgun (WGS) entry which is preliminary data.</text>
</comment>
<evidence type="ECO:0000256" key="3">
    <source>
        <dbReference type="ARBA" id="ARBA00023237"/>
    </source>
</evidence>
<evidence type="ECO:0000256" key="4">
    <source>
        <dbReference type="RuleBase" id="RU003357"/>
    </source>
</evidence>
<evidence type="ECO:0000256" key="1">
    <source>
        <dbReference type="ARBA" id="ARBA00004442"/>
    </source>
</evidence>
<feature type="signal peptide" evidence="5">
    <location>
        <begin position="1"/>
        <end position="32"/>
    </location>
</feature>
<keyword evidence="2 4" id="KW-0472">Membrane</keyword>
<keyword evidence="3" id="KW-0998">Cell outer membrane</keyword>
<feature type="domain" description="TonB-dependent receptor-like beta-barrel" evidence="6">
    <location>
        <begin position="456"/>
        <end position="973"/>
    </location>
</feature>
<keyword evidence="4" id="KW-0798">TonB box</keyword>
<feature type="domain" description="TonB-dependent receptor plug" evidence="7">
    <location>
        <begin position="76"/>
        <end position="181"/>
    </location>
</feature>
<dbReference type="EMBL" id="QFNF01000022">
    <property type="protein sequence ID" value="PZO77271.1"/>
    <property type="molecule type" value="Genomic_DNA"/>
</dbReference>
<dbReference type="InterPro" id="IPR037066">
    <property type="entry name" value="Plug_dom_sf"/>
</dbReference>
<evidence type="ECO:0000313" key="9">
    <source>
        <dbReference type="Proteomes" id="UP000248614"/>
    </source>
</evidence>
<comment type="subcellular location">
    <subcellularLocation>
        <location evidence="1 4">Cell outer membrane</location>
    </subcellularLocation>
</comment>
<keyword evidence="5" id="KW-0732">Signal</keyword>
<feature type="non-terminal residue" evidence="8">
    <location>
        <position position="1002"/>
    </location>
</feature>
<gene>
    <name evidence="8" type="ORF">DI632_09380</name>
</gene>
<dbReference type="Pfam" id="PF07715">
    <property type="entry name" value="Plug"/>
    <property type="match status" value="1"/>
</dbReference>
<dbReference type="PANTHER" id="PTHR40980:SF3">
    <property type="entry name" value="TONB-DEPENDENT RECEPTOR-LIKE BETA-BARREL DOMAIN-CONTAINING PROTEIN"/>
    <property type="match status" value="1"/>
</dbReference>
<dbReference type="InterPro" id="IPR000531">
    <property type="entry name" value="Beta-barrel_TonB"/>
</dbReference>
<proteinExistence type="inferred from homology"/>
<reference evidence="8 9" key="1">
    <citation type="submission" date="2017-08" db="EMBL/GenBank/DDBJ databases">
        <title>Infants hospitalized years apart are colonized by the same room-sourced microbial strains.</title>
        <authorList>
            <person name="Brooks B."/>
            <person name="Olm M.R."/>
            <person name="Firek B.A."/>
            <person name="Baker R."/>
            <person name="Thomas B.C."/>
            <person name="Morowitz M.J."/>
            <person name="Banfield J.F."/>
        </authorList>
    </citation>
    <scope>NUCLEOTIDE SEQUENCE [LARGE SCALE GENOMIC DNA]</scope>
    <source>
        <strain evidence="8">S2_018_000_R3_110</strain>
    </source>
</reference>
<protein>
    <submittedName>
        <fullName evidence="8">TonB-dependent receptor</fullName>
    </submittedName>
</protein>
<dbReference type="SUPFAM" id="SSF56935">
    <property type="entry name" value="Porins"/>
    <property type="match status" value="1"/>
</dbReference>
<organism evidence="8 9">
    <name type="scientific">Sphingomonas hengshuiensis</name>
    <dbReference type="NCBI Taxonomy" id="1609977"/>
    <lineage>
        <taxon>Bacteria</taxon>
        <taxon>Pseudomonadati</taxon>
        <taxon>Pseudomonadota</taxon>
        <taxon>Alphaproteobacteria</taxon>
        <taxon>Sphingomonadales</taxon>
        <taxon>Sphingomonadaceae</taxon>
        <taxon>Sphingomonas</taxon>
    </lineage>
</organism>
<sequence length="1002" mass="107823">MGRKHMRGTTACRLAIGVSTVALLSIGGSAWAQDAAATLGAPGPAEVQDAPATEEGGDAITVTGIRASLRDALNIKRNAQGVVDAISAEDIGKFPDTNLAESLQRITGVSIDRQNGEGSTVTVRGFGPEYNLVVLNGRQLPTSTLGDGASAPASRSFDFANLASEGIAGVEVYKTGRAAVPSGGIGSTINIKTPRPLDRPGMRGSFAARGVVDTSQNGKDQITPELSGVFSTTFGNEDQFGFLVSGSYQKRNASVNTGSVGFGNSFLGTENDWGTLAAEGPNVINRPGPTDVYEVPQSAAYNLTDIRRERINGQAVLQYRPIESLTATVDFTYSRNKVEARDSSVGIWFNFGDTSSEWTDGPAAGPVFYTERFGPGKDLSYSGSLTANVSENKSLGGNLKWEAPGGVTVTLDAHHSTAESKPTNRFGSSTSVGSAIFGVASQTVDFTKDLPVISYVMQPGIDALNPALINATGNSFRNAYFRDEINQVQLSGHYDHDGSFLDSIDFGFSYVNNQVRSAYGFVQNDTWGGVGTPADLPDDLFERVTLPDKFRGVNGAQDGIIPAYYRFDFERMVDLLDSRFGICGGDGNCLASFEADRRITEKTISPFIQVNNTFDLLGRRTHLIAGVRYDQTTVNSASLTPIPVGTAWVAQGEFNVVYSTESDFLPNKGSYDNWLPAVDFDIEVLDNVKLRASYSHTITRADYNSLQGGLTLNRQFGIAGGGGLQGNPNLVPFLSKNIDVSAEWYYAPTSYVSAGYFRKNVSNFINSQEVQRSAFDLRNPANGPRFRAAQAALGGTTDTGRIRDYILRNFTQGVEVARNAAGAPILDVNGYYTGRILGLPEDGLVDFRIGTPFNSDQTATLNGFEFAIQHSFWETGFGTILNYTIVRGDAKFNNALDPNVGQFALAGLSDSANAVLFYDKNGLQSRVAYNWRDKFYAGGNPNPLYVEAYGQVDASISYEFRKGLTLFAEAINLTGEGRRGHRRNDNFVTFAQPGFARYTGGV</sequence>
<dbReference type="GO" id="GO:0009279">
    <property type="term" value="C:cell outer membrane"/>
    <property type="evidence" value="ECO:0007669"/>
    <property type="project" value="UniProtKB-SubCell"/>
</dbReference>
<dbReference type="NCBIfam" id="TIGR01782">
    <property type="entry name" value="TonB-Xanth-Caul"/>
    <property type="match status" value="1"/>
</dbReference>
<dbReference type="Proteomes" id="UP000248614">
    <property type="component" value="Unassembled WGS sequence"/>
</dbReference>
<evidence type="ECO:0000259" key="6">
    <source>
        <dbReference type="Pfam" id="PF00593"/>
    </source>
</evidence>
<evidence type="ECO:0000256" key="5">
    <source>
        <dbReference type="SAM" id="SignalP"/>
    </source>
</evidence>